<gene>
    <name evidence="2" type="ordered locus">PHZ_p0158</name>
</gene>
<keyword evidence="3" id="KW-1185">Reference proteome</keyword>
<feature type="transmembrane region" description="Helical" evidence="1">
    <location>
        <begin position="45"/>
        <end position="64"/>
    </location>
</feature>
<organism evidence="2 3">
    <name type="scientific">Phenylobacterium zucineum (strain HLK1)</name>
    <dbReference type="NCBI Taxonomy" id="450851"/>
    <lineage>
        <taxon>Bacteria</taxon>
        <taxon>Pseudomonadati</taxon>
        <taxon>Pseudomonadota</taxon>
        <taxon>Alphaproteobacteria</taxon>
        <taxon>Caulobacterales</taxon>
        <taxon>Caulobacteraceae</taxon>
        <taxon>Phenylobacterium</taxon>
    </lineage>
</organism>
<geneLocation type="plasmid" evidence="3">
    <name>pHLK1</name>
</geneLocation>
<proteinExistence type="predicted"/>
<feature type="transmembrane region" description="Helical" evidence="1">
    <location>
        <begin position="71"/>
        <end position="93"/>
    </location>
</feature>
<dbReference type="Proteomes" id="UP000001868">
    <property type="component" value="Plasmid pHLK1"/>
</dbReference>
<keyword evidence="1" id="KW-1133">Transmembrane helix</keyword>
<name>B4RIC6_PHEZH</name>
<keyword evidence="2" id="KW-0614">Plasmid</keyword>
<dbReference type="EMBL" id="CP000748">
    <property type="protein sequence ID" value="ACG80101.1"/>
    <property type="molecule type" value="Genomic_DNA"/>
</dbReference>
<keyword evidence="1" id="KW-0472">Membrane</keyword>
<protein>
    <submittedName>
        <fullName evidence="2">Uncharacterized protein</fullName>
    </submittedName>
</protein>
<dbReference type="HOGENOM" id="CLU_1446397_0_0_5"/>
<evidence type="ECO:0000313" key="3">
    <source>
        <dbReference type="Proteomes" id="UP000001868"/>
    </source>
</evidence>
<dbReference type="AlphaFoldDB" id="B4RIC6"/>
<evidence type="ECO:0000313" key="2">
    <source>
        <dbReference type="EMBL" id="ACG80101.1"/>
    </source>
</evidence>
<feature type="transmembrane region" description="Helical" evidence="1">
    <location>
        <begin position="128"/>
        <end position="149"/>
    </location>
</feature>
<feature type="transmembrane region" description="Helical" evidence="1">
    <location>
        <begin position="155"/>
        <end position="175"/>
    </location>
</feature>
<keyword evidence="1" id="KW-0812">Transmembrane</keyword>
<dbReference type="KEGG" id="pzu:PHZ_p0158"/>
<accession>B4RIC6</accession>
<evidence type="ECO:0000256" key="1">
    <source>
        <dbReference type="SAM" id="Phobius"/>
    </source>
</evidence>
<reference evidence="2 3" key="1">
    <citation type="journal article" date="2008" name="BMC Genomics">
        <title>Complete genome of Phenylobacterium zucineum - a novel facultative intracellular bacterium isolated from human erythroleukemia cell line K562.</title>
        <authorList>
            <person name="Luo Y."/>
            <person name="Xu X."/>
            <person name="Ding Z."/>
            <person name="Liu Z."/>
            <person name="Zhang B."/>
            <person name="Yan Z."/>
            <person name="Sun J."/>
            <person name="Hu S."/>
            <person name="Hu X."/>
        </authorList>
    </citation>
    <scope>NUCLEOTIDE SEQUENCE [LARGE SCALE GENOMIC DNA]</scope>
    <source>
        <strain evidence="3">HLK1</strain>
        <plasmid evidence="3">HLK1</plasmid>
        <plasmid evidence="3">Plasmid pHLK1</plasmid>
    </source>
</reference>
<feature type="transmembrane region" description="Helical" evidence="1">
    <location>
        <begin position="99"/>
        <end position="119"/>
    </location>
</feature>
<sequence length="187" mass="19276">MLRPSKSRRRRAFSSRLPAAVCGALIMVLAFVALLAPLAGPTIAVAIFAGVLLGAGLAGTVALLDLRTPGLAWRIAWVSLATLSGLAVLYHHWTGSGSLRGVVGAALVLFTPSVVALALHRRARGGRAWLWPSLGGVAALALVGLLIWAPPHLGLMLLGLFLAVNLAAFGVTLIASDLARDISAEAL</sequence>
<feature type="transmembrane region" description="Helical" evidence="1">
    <location>
        <begin position="20"/>
        <end position="39"/>
    </location>
</feature>